<sequence>MAAASDTDSVVLETTPKPQIVYRCKKCRRIVATEEYLVAHNRGKGETCFKWKKRSGGMEEPPECTSIFFKKVMCKTSFSVWAAKLAWDTSTGQVCSATVELGSILRFNCTKADWTSAAYETTIKRGRIHDGEID</sequence>
<dbReference type="PANTHER" id="PTHR45848">
    <property type="entry name" value="DUAL SPECIFICITY PROTEIN PHOSPHATASE 12 FAMILY MEMBER"/>
    <property type="match status" value="1"/>
</dbReference>
<dbReference type="GO" id="GO:0008138">
    <property type="term" value="F:protein tyrosine/serine/threonine phosphatase activity"/>
    <property type="evidence" value="ECO:0007669"/>
    <property type="project" value="TreeGrafter"/>
</dbReference>
<comment type="caution">
    <text evidence="2">The sequence shown here is derived from an EMBL/GenBank/DDBJ whole genome shotgun (WGS) entry which is preliminary data.</text>
</comment>
<dbReference type="EMBL" id="BTGU01000016">
    <property type="protein sequence ID" value="GMN43563.1"/>
    <property type="molecule type" value="Genomic_DNA"/>
</dbReference>
<protein>
    <submittedName>
        <fullName evidence="2">Uncharacterized protein</fullName>
    </submittedName>
</protein>
<accession>A0AA87ZWH8</accession>
<comment type="similarity">
    <text evidence="1">Belongs to the protein-tyrosine phosphatase family. Non-receptor class dual specificity subfamily.</text>
</comment>
<evidence type="ECO:0000313" key="2">
    <source>
        <dbReference type="EMBL" id="GMN43563.1"/>
    </source>
</evidence>
<organism evidence="2 3">
    <name type="scientific">Ficus carica</name>
    <name type="common">Common fig</name>
    <dbReference type="NCBI Taxonomy" id="3494"/>
    <lineage>
        <taxon>Eukaryota</taxon>
        <taxon>Viridiplantae</taxon>
        <taxon>Streptophyta</taxon>
        <taxon>Embryophyta</taxon>
        <taxon>Tracheophyta</taxon>
        <taxon>Spermatophyta</taxon>
        <taxon>Magnoliopsida</taxon>
        <taxon>eudicotyledons</taxon>
        <taxon>Gunneridae</taxon>
        <taxon>Pentapetalae</taxon>
        <taxon>rosids</taxon>
        <taxon>fabids</taxon>
        <taxon>Rosales</taxon>
        <taxon>Moraceae</taxon>
        <taxon>Ficeae</taxon>
        <taxon>Ficus</taxon>
    </lineage>
</organism>
<keyword evidence="3" id="KW-1185">Reference proteome</keyword>
<reference evidence="2" key="1">
    <citation type="submission" date="2023-07" db="EMBL/GenBank/DDBJ databases">
        <title>draft genome sequence of fig (Ficus carica).</title>
        <authorList>
            <person name="Takahashi T."/>
            <person name="Nishimura K."/>
        </authorList>
    </citation>
    <scope>NUCLEOTIDE SEQUENCE</scope>
</reference>
<dbReference type="AlphaFoldDB" id="A0AA87ZWH8"/>
<proteinExistence type="inferred from homology"/>
<evidence type="ECO:0000313" key="3">
    <source>
        <dbReference type="Proteomes" id="UP001187192"/>
    </source>
</evidence>
<dbReference type="Proteomes" id="UP001187192">
    <property type="component" value="Unassembled WGS sequence"/>
</dbReference>
<dbReference type="PANTHER" id="PTHR45848:SF6">
    <property type="entry name" value="OS02G0251700 PROTEIN"/>
    <property type="match status" value="1"/>
</dbReference>
<name>A0AA87ZWH8_FICCA</name>
<evidence type="ECO:0000256" key="1">
    <source>
        <dbReference type="ARBA" id="ARBA00008601"/>
    </source>
</evidence>
<gene>
    <name evidence="2" type="ORF">TIFTF001_012771</name>
</gene>